<evidence type="ECO:0000256" key="1">
    <source>
        <dbReference type="SAM" id="Phobius"/>
    </source>
</evidence>
<feature type="transmembrane region" description="Helical" evidence="1">
    <location>
        <begin position="134"/>
        <end position="152"/>
    </location>
</feature>
<dbReference type="RefSeq" id="WP_271433356.1">
    <property type="nucleotide sequence ID" value="NZ_JAQIOY010000006.1"/>
</dbReference>
<keyword evidence="3" id="KW-1185">Reference proteome</keyword>
<gene>
    <name evidence="2" type="ORF">PFY00_14790</name>
</gene>
<organism evidence="2 3">
    <name type="scientific">Thalassococcus lentus</name>
    <dbReference type="NCBI Taxonomy" id="1210524"/>
    <lineage>
        <taxon>Bacteria</taxon>
        <taxon>Pseudomonadati</taxon>
        <taxon>Pseudomonadota</taxon>
        <taxon>Alphaproteobacteria</taxon>
        <taxon>Rhodobacterales</taxon>
        <taxon>Roseobacteraceae</taxon>
        <taxon>Thalassococcus</taxon>
    </lineage>
</organism>
<name>A0ABT4XVL2_9RHOB</name>
<keyword evidence="1" id="KW-1133">Transmembrane helix</keyword>
<feature type="transmembrane region" description="Helical" evidence="1">
    <location>
        <begin position="106"/>
        <end position="128"/>
    </location>
</feature>
<keyword evidence="1" id="KW-0812">Transmembrane</keyword>
<dbReference type="EMBL" id="JAQIOY010000006">
    <property type="protein sequence ID" value="MDA7425999.1"/>
    <property type="molecule type" value="Genomic_DNA"/>
</dbReference>
<dbReference type="Gene3D" id="1.20.1070.10">
    <property type="entry name" value="Rhodopsin 7-helix transmembrane proteins"/>
    <property type="match status" value="1"/>
</dbReference>
<evidence type="ECO:0000313" key="2">
    <source>
        <dbReference type="EMBL" id="MDA7425999.1"/>
    </source>
</evidence>
<reference evidence="2 3" key="1">
    <citation type="submission" date="2023-01" db="EMBL/GenBank/DDBJ databases">
        <title>Thalassococcus onchidii sp. nov., isolated from a marine invertebrate from the South China Sea.</title>
        <authorList>
            <person name="Xu S."/>
            <person name="Liu Z."/>
            <person name="Xu Y."/>
        </authorList>
    </citation>
    <scope>NUCLEOTIDE SEQUENCE [LARGE SCALE GENOMIC DNA]</scope>
    <source>
        <strain evidence="2 3">KCTC 32084</strain>
    </source>
</reference>
<protein>
    <submittedName>
        <fullName evidence="2">YIP1 family protein</fullName>
    </submittedName>
</protein>
<feature type="transmembrane region" description="Helical" evidence="1">
    <location>
        <begin position="69"/>
        <end position="94"/>
    </location>
</feature>
<keyword evidence="1" id="KW-0472">Membrane</keyword>
<feature type="transmembrane region" description="Helical" evidence="1">
    <location>
        <begin position="31"/>
        <end position="49"/>
    </location>
</feature>
<accession>A0ABT4XVL2</accession>
<sequence length="162" mass="17430">MPVTTDIVATYKGPGAVVQRHLARGESEPRALVFLMSACAVTFIAQWPKLARQAHLEQVELNPLLGASLMAWLFLAPLFLYAIAFVAHLIARALGGQGTSFGSRLALFWAFLAASPLMLLEGLVGGFIGPGPSMQLVGLLWLIAFGLFWLLGMRAAHRKSAT</sequence>
<comment type="caution">
    <text evidence="2">The sequence shown here is derived from an EMBL/GenBank/DDBJ whole genome shotgun (WGS) entry which is preliminary data.</text>
</comment>
<proteinExistence type="predicted"/>
<evidence type="ECO:0000313" key="3">
    <source>
        <dbReference type="Proteomes" id="UP001210720"/>
    </source>
</evidence>
<dbReference type="Proteomes" id="UP001210720">
    <property type="component" value="Unassembled WGS sequence"/>
</dbReference>